<gene>
    <name evidence="1" type="ORF">ILYODFUR_033579</name>
</gene>
<organism evidence="1 2">
    <name type="scientific">Ilyodon furcidens</name>
    <name type="common">goldbreast splitfin</name>
    <dbReference type="NCBI Taxonomy" id="33524"/>
    <lineage>
        <taxon>Eukaryota</taxon>
        <taxon>Metazoa</taxon>
        <taxon>Chordata</taxon>
        <taxon>Craniata</taxon>
        <taxon>Vertebrata</taxon>
        <taxon>Euteleostomi</taxon>
        <taxon>Actinopterygii</taxon>
        <taxon>Neopterygii</taxon>
        <taxon>Teleostei</taxon>
        <taxon>Neoteleostei</taxon>
        <taxon>Acanthomorphata</taxon>
        <taxon>Ovalentaria</taxon>
        <taxon>Atherinomorphae</taxon>
        <taxon>Cyprinodontiformes</taxon>
        <taxon>Goodeidae</taxon>
        <taxon>Ilyodon</taxon>
    </lineage>
</organism>
<keyword evidence="2" id="KW-1185">Reference proteome</keyword>
<accession>A0ABV0ULM2</accession>
<comment type="caution">
    <text evidence="1">The sequence shown here is derived from an EMBL/GenBank/DDBJ whole genome shotgun (WGS) entry which is preliminary data.</text>
</comment>
<dbReference type="Proteomes" id="UP001482620">
    <property type="component" value="Unassembled WGS sequence"/>
</dbReference>
<reference evidence="1 2" key="1">
    <citation type="submission" date="2021-06" db="EMBL/GenBank/DDBJ databases">
        <authorList>
            <person name="Palmer J.M."/>
        </authorList>
    </citation>
    <scope>NUCLEOTIDE SEQUENCE [LARGE SCALE GENOMIC DNA]</scope>
    <source>
        <strain evidence="2">if_2019</strain>
        <tissue evidence="1">Muscle</tissue>
    </source>
</reference>
<dbReference type="EMBL" id="JAHRIQ010075275">
    <property type="protein sequence ID" value="MEQ2245971.1"/>
    <property type="molecule type" value="Genomic_DNA"/>
</dbReference>
<name>A0ABV0ULM2_9TELE</name>
<protein>
    <submittedName>
        <fullName evidence="1">Uncharacterized protein</fullName>
    </submittedName>
</protein>
<sequence>MPSCPPSPLAGVDVALTNGISSFPPEERVSISVQRQLQSCSECGWVSKLHLYTEFFGTEDLQELITGELCLHCKRHVVISPPAEALKAMGQNTQRLSRQSPSVVKL</sequence>
<evidence type="ECO:0000313" key="1">
    <source>
        <dbReference type="EMBL" id="MEQ2245971.1"/>
    </source>
</evidence>
<evidence type="ECO:0000313" key="2">
    <source>
        <dbReference type="Proteomes" id="UP001482620"/>
    </source>
</evidence>
<proteinExistence type="predicted"/>